<dbReference type="HAMAP" id="MF_01080">
    <property type="entry name" value="TruB_bact"/>
    <property type="match status" value="1"/>
</dbReference>
<organism evidence="7">
    <name type="scientific">hydrothermal vent metagenome</name>
    <dbReference type="NCBI Taxonomy" id="652676"/>
    <lineage>
        <taxon>unclassified sequences</taxon>
        <taxon>metagenomes</taxon>
        <taxon>ecological metagenomes</taxon>
    </lineage>
</organism>
<feature type="domain" description="Pseudouridine synthase II N-terminal" evidence="4">
    <location>
        <begin position="36"/>
        <end position="184"/>
    </location>
</feature>
<dbReference type="GO" id="GO:0003723">
    <property type="term" value="F:RNA binding"/>
    <property type="evidence" value="ECO:0007669"/>
    <property type="project" value="InterPro"/>
</dbReference>
<dbReference type="Pfam" id="PF09157">
    <property type="entry name" value="TruB-C_2"/>
    <property type="match status" value="1"/>
</dbReference>
<name>A0A3B0XUU3_9ZZZZ</name>
<evidence type="ECO:0000259" key="4">
    <source>
        <dbReference type="Pfam" id="PF01509"/>
    </source>
</evidence>
<dbReference type="GO" id="GO:0006400">
    <property type="term" value="P:tRNA modification"/>
    <property type="evidence" value="ECO:0007669"/>
    <property type="project" value="TreeGrafter"/>
</dbReference>
<evidence type="ECO:0000256" key="1">
    <source>
        <dbReference type="ARBA" id="ARBA00012787"/>
    </source>
</evidence>
<dbReference type="EMBL" id="UOFL01000017">
    <property type="protein sequence ID" value="VAW71281.1"/>
    <property type="molecule type" value="Genomic_DNA"/>
</dbReference>
<dbReference type="Gene3D" id="3.30.2350.10">
    <property type="entry name" value="Pseudouridine synthase"/>
    <property type="match status" value="1"/>
</dbReference>
<dbReference type="InterPro" id="IPR002501">
    <property type="entry name" value="PsdUridine_synth_N"/>
</dbReference>
<gene>
    <name evidence="7" type="ORF">MNBD_GAMMA12-2348</name>
</gene>
<reference evidence="7" key="1">
    <citation type="submission" date="2018-06" db="EMBL/GenBank/DDBJ databases">
        <authorList>
            <person name="Zhirakovskaya E."/>
        </authorList>
    </citation>
    <scope>NUCLEOTIDE SEQUENCE</scope>
</reference>
<dbReference type="Pfam" id="PF01509">
    <property type="entry name" value="TruB_N"/>
    <property type="match status" value="1"/>
</dbReference>
<evidence type="ECO:0000259" key="6">
    <source>
        <dbReference type="Pfam" id="PF16198"/>
    </source>
</evidence>
<evidence type="ECO:0000256" key="2">
    <source>
        <dbReference type="ARBA" id="ARBA00022694"/>
    </source>
</evidence>
<dbReference type="CDD" id="cd02573">
    <property type="entry name" value="PseudoU_synth_EcTruB"/>
    <property type="match status" value="1"/>
</dbReference>
<dbReference type="PANTHER" id="PTHR13767">
    <property type="entry name" value="TRNA-PSEUDOURIDINE SYNTHASE"/>
    <property type="match status" value="1"/>
</dbReference>
<dbReference type="Gene3D" id="2.30.130.10">
    <property type="entry name" value="PUA domain"/>
    <property type="match status" value="1"/>
</dbReference>
<dbReference type="SUPFAM" id="SSF88697">
    <property type="entry name" value="PUA domain-like"/>
    <property type="match status" value="1"/>
</dbReference>
<dbReference type="AlphaFoldDB" id="A0A3B0XUU3"/>
<keyword evidence="3 7" id="KW-0413">Isomerase</keyword>
<protein>
    <recommendedName>
        <fullName evidence="1">tRNA pseudouridine(55) synthase</fullName>
        <ecNumber evidence="1">5.4.99.25</ecNumber>
    </recommendedName>
</protein>
<dbReference type="GO" id="GO:1990481">
    <property type="term" value="P:mRNA pseudouridine synthesis"/>
    <property type="evidence" value="ECO:0007669"/>
    <property type="project" value="TreeGrafter"/>
</dbReference>
<sequence>MGRNRKRRSEGRKINGILLLDKPFGCTSNAALQEVKSLYKAAKAGHTGSLDPIATGMLPICFGEATKISAFLLDADKSYEVLCQFGEKTNTGDIEGEVISRRDVPDITQSVLSKTIEPFLGDIEQIPPMYSALKHKGKRLYDLARQGIEVERKARPVHIFSIDIIDVDKTTARLQIACSKGTYIRTLVEDIGEVLGCGAHVAELRRLSVGVYEDSSQMITLDELTANSQEGTDSIDDFILPLESAVSHWPDVHLTQDTAYYIRQGQAVQVAQAPSEGMVRIFQGEDEFVGLGQIQEDGKVAPKRLFNND</sequence>
<dbReference type="Pfam" id="PF16198">
    <property type="entry name" value="TruB_C_2"/>
    <property type="match status" value="1"/>
</dbReference>
<evidence type="ECO:0000259" key="5">
    <source>
        <dbReference type="Pfam" id="PF09157"/>
    </source>
</evidence>
<proteinExistence type="inferred from homology"/>
<dbReference type="InterPro" id="IPR015947">
    <property type="entry name" value="PUA-like_sf"/>
</dbReference>
<dbReference type="EC" id="5.4.99.25" evidence="1"/>
<dbReference type="GO" id="GO:0160148">
    <property type="term" value="F:tRNA pseudouridine(55) synthase activity"/>
    <property type="evidence" value="ECO:0007669"/>
    <property type="project" value="UniProtKB-EC"/>
</dbReference>
<dbReference type="NCBIfam" id="TIGR00431">
    <property type="entry name" value="TruB"/>
    <property type="match status" value="1"/>
</dbReference>
<dbReference type="FunFam" id="2.30.130.10:FF:000012">
    <property type="entry name" value="tRNA pseudouridine synthase B"/>
    <property type="match status" value="1"/>
</dbReference>
<evidence type="ECO:0000256" key="3">
    <source>
        <dbReference type="ARBA" id="ARBA00023235"/>
    </source>
</evidence>
<dbReference type="InterPro" id="IPR032819">
    <property type="entry name" value="TruB_C"/>
</dbReference>
<dbReference type="InterPro" id="IPR015240">
    <property type="entry name" value="tRNA_sdUridine_synth_fam1_C"/>
</dbReference>
<dbReference type="InterPro" id="IPR014780">
    <property type="entry name" value="tRNA_psdUridine_synth_TruB"/>
</dbReference>
<evidence type="ECO:0000313" key="7">
    <source>
        <dbReference type="EMBL" id="VAW71281.1"/>
    </source>
</evidence>
<feature type="domain" description="tRNA pseudouridylate synthase B C-terminal" evidence="6">
    <location>
        <begin position="185"/>
        <end position="246"/>
    </location>
</feature>
<keyword evidence="2" id="KW-0819">tRNA processing</keyword>
<dbReference type="InterPro" id="IPR036974">
    <property type="entry name" value="PUA_sf"/>
</dbReference>
<feature type="domain" description="tRNA pseudouridine synthase II TruB subfamily 1 C-terminal" evidence="5">
    <location>
        <begin position="250"/>
        <end position="306"/>
    </location>
</feature>
<dbReference type="PANTHER" id="PTHR13767:SF2">
    <property type="entry name" value="PSEUDOURIDYLATE SYNTHASE TRUB1"/>
    <property type="match status" value="1"/>
</dbReference>
<accession>A0A3B0XUU3</accession>
<dbReference type="SUPFAM" id="SSF55120">
    <property type="entry name" value="Pseudouridine synthase"/>
    <property type="match status" value="1"/>
</dbReference>
<dbReference type="CDD" id="cd21152">
    <property type="entry name" value="PUA_TruB_bacterial"/>
    <property type="match status" value="1"/>
</dbReference>
<dbReference type="InterPro" id="IPR020103">
    <property type="entry name" value="PsdUridine_synth_cat_dom_sf"/>
</dbReference>